<proteinExistence type="predicted"/>
<feature type="compositionally biased region" description="Basic residues" evidence="1">
    <location>
        <begin position="1"/>
        <end position="18"/>
    </location>
</feature>
<feature type="region of interest" description="Disordered" evidence="1">
    <location>
        <begin position="103"/>
        <end position="126"/>
    </location>
</feature>
<dbReference type="EMBL" id="PGOL01001822">
    <property type="protein sequence ID" value="PKI53939.1"/>
    <property type="molecule type" value="Genomic_DNA"/>
</dbReference>
<keyword evidence="3" id="KW-1185">Reference proteome</keyword>
<protein>
    <submittedName>
        <fullName evidence="2">Uncharacterized protein</fullName>
    </submittedName>
</protein>
<feature type="region of interest" description="Disordered" evidence="1">
    <location>
        <begin position="1"/>
        <end position="37"/>
    </location>
</feature>
<evidence type="ECO:0000256" key="1">
    <source>
        <dbReference type="SAM" id="MobiDB-lite"/>
    </source>
</evidence>
<organism evidence="2 3">
    <name type="scientific">Punica granatum</name>
    <name type="common">Pomegranate</name>
    <dbReference type="NCBI Taxonomy" id="22663"/>
    <lineage>
        <taxon>Eukaryota</taxon>
        <taxon>Viridiplantae</taxon>
        <taxon>Streptophyta</taxon>
        <taxon>Embryophyta</taxon>
        <taxon>Tracheophyta</taxon>
        <taxon>Spermatophyta</taxon>
        <taxon>Magnoliopsida</taxon>
        <taxon>eudicotyledons</taxon>
        <taxon>Gunneridae</taxon>
        <taxon>Pentapetalae</taxon>
        <taxon>rosids</taxon>
        <taxon>malvids</taxon>
        <taxon>Myrtales</taxon>
        <taxon>Lythraceae</taxon>
        <taxon>Punica</taxon>
    </lineage>
</organism>
<accession>A0A2I0JCG7</accession>
<name>A0A2I0JCG7_PUNGR</name>
<evidence type="ECO:0000313" key="3">
    <source>
        <dbReference type="Proteomes" id="UP000233551"/>
    </source>
</evidence>
<dbReference type="Proteomes" id="UP000233551">
    <property type="component" value="Unassembled WGS sequence"/>
</dbReference>
<gene>
    <name evidence="2" type="ORF">CRG98_025641</name>
</gene>
<evidence type="ECO:0000313" key="2">
    <source>
        <dbReference type="EMBL" id="PKI53939.1"/>
    </source>
</evidence>
<reference evidence="2 3" key="1">
    <citation type="submission" date="2017-11" db="EMBL/GenBank/DDBJ databases">
        <title>De-novo sequencing of pomegranate (Punica granatum L.) genome.</title>
        <authorList>
            <person name="Akparov Z."/>
            <person name="Amiraslanov A."/>
            <person name="Hajiyeva S."/>
            <person name="Abbasov M."/>
            <person name="Kaur K."/>
            <person name="Hamwieh A."/>
            <person name="Solovyev V."/>
            <person name="Salamov A."/>
            <person name="Braich B."/>
            <person name="Kosarev P."/>
            <person name="Mahmoud A."/>
            <person name="Hajiyev E."/>
            <person name="Babayeva S."/>
            <person name="Izzatullayeva V."/>
            <person name="Mammadov A."/>
            <person name="Mammadov A."/>
            <person name="Sharifova S."/>
            <person name="Ojaghi J."/>
            <person name="Eynullazada K."/>
            <person name="Bayramov B."/>
            <person name="Abdulazimova A."/>
            <person name="Shahmuradov I."/>
        </authorList>
    </citation>
    <scope>NUCLEOTIDE SEQUENCE [LARGE SCALE GENOMIC DNA]</scope>
    <source>
        <strain evidence="3">cv. AG2017</strain>
        <tissue evidence="2">Leaf</tissue>
    </source>
</reference>
<comment type="caution">
    <text evidence="2">The sequence shown here is derived from an EMBL/GenBank/DDBJ whole genome shotgun (WGS) entry which is preliminary data.</text>
</comment>
<dbReference type="AlphaFoldDB" id="A0A2I0JCG7"/>
<sequence>MAKEKKRGGWVGRKKKKGGSTFQKAIPYSRRRGGGRPRVEPSFCVAIFHTSSQSHGAVVRVETGPTSPGSGPAHESHIYKSRAANTSFGTACTDDLLSRNKRYDNSGLEENPSHRTCRIPGSISWG</sequence>